<evidence type="ECO:0000313" key="14">
    <source>
        <dbReference type="EMBL" id="PLT76377.1"/>
    </source>
</evidence>
<dbReference type="Gene3D" id="1.10.287.70">
    <property type="match status" value="1"/>
</dbReference>
<keyword evidence="10 12" id="KW-0472">Membrane</keyword>
<comment type="subcellular location">
    <subcellularLocation>
        <location evidence="1">Membrane</location>
        <topology evidence="1">Multi-pass membrane protein</topology>
    </subcellularLocation>
</comment>
<keyword evidence="6" id="KW-0851">Voltage-gated channel</keyword>
<dbReference type="Pfam" id="PF00520">
    <property type="entry name" value="Ion_trans"/>
    <property type="match status" value="1"/>
</dbReference>
<feature type="transmembrane region" description="Helical" evidence="12">
    <location>
        <begin position="6"/>
        <end position="23"/>
    </location>
</feature>
<evidence type="ECO:0000256" key="11">
    <source>
        <dbReference type="ARBA" id="ARBA00023303"/>
    </source>
</evidence>
<keyword evidence="11" id="KW-0407">Ion channel</keyword>
<protein>
    <recommendedName>
        <fullName evidence="13">Ion transport domain-containing protein</fullName>
    </recommendedName>
</protein>
<dbReference type="Proteomes" id="UP000235093">
    <property type="component" value="Unassembled WGS sequence"/>
</dbReference>
<gene>
    <name evidence="14" type="ORF">CDL23_05005</name>
</gene>
<keyword evidence="7" id="KW-0630">Potassium</keyword>
<sequence>MKKKIYNITICILCVVSVTFAIIDFTKGLTTVQQWIDNIIYGIFVIDYIVRFLISDDKKKFFKENIFDLIAIIPFNSAFRIFRILKFSKLLRFAKFTKLFRIGSLSARMMTKVRRFMNTNGFKYVLMLSGASILSATVGMMYFEHMKFADALWWSFVTATTVGYGDLSPSTNAGRIIASLLMIVGIGLIGSLTSSITSFFLHTDEEPKKFSSDKVEMVLTMYESLSDEEKQAVKQELQEPTLNR</sequence>
<dbReference type="GO" id="GO:0008076">
    <property type="term" value="C:voltage-gated potassium channel complex"/>
    <property type="evidence" value="ECO:0007669"/>
    <property type="project" value="InterPro"/>
</dbReference>
<name>A0A2N5PMK7_MEDGN</name>
<dbReference type="InterPro" id="IPR027359">
    <property type="entry name" value="Volt_channel_dom_sf"/>
</dbReference>
<evidence type="ECO:0000256" key="4">
    <source>
        <dbReference type="ARBA" id="ARBA00022692"/>
    </source>
</evidence>
<dbReference type="InterPro" id="IPR005821">
    <property type="entry name" value="Ion_trans_dom"/>
</dbReference>
<dbReference type="AlphaFoldDB" id="A0A2N5PMK7"/>
<evidence type="ECO:0000259" key="13">
    <source>
        <dbReference type="Pfam" id="PF00520"/>
    </source>
</evidence>
<keyword evidence="4 12" id="KW-0812">Transmembrane</keyword>
<organism evidence="14 15">
    <name type="scientific">Mediterraneibacter gnavus</name>
    <name type="common">Ruminococcus gnavus</name>
    <dbReference type="NCBI Taxonomy" id="33038"/>
    <lineage>
        <taxon>Bacteria</taxon>
        <taxon>Bacillati</taxon>
        <taxon>Bacillota</taxon>
        <taxon>Clostridia</taxon>
        <taxon>Lachnospirales</taxon>
        <taxon>Lachnospiraceae</taxon>
        <taxon>Mediterraneibacter</taxon>
    </lineage>
</organism>
<dbReference type="PRINTS" id="PR00169">
    <property type="entry name" value="KCHANNEL"/>
</dbReference>
<evidence type="ECO:0000256" key="2">
    <source>
        <dbReference type="ARBA" id="ARBA00022448"/>
    </source>
</evidence>
<keyword evidence="9" id="KW-0406">Ion transport</keyword>
<dbReference type="Gene3D" id="1.20.120.350">
    <property type="entry name" value="Voltage-gated potassium channels. Chain C"/>
    <property type="match status" value="1"/>
</dbReference>
<dbReference type="EMBL" id="NIHT01000006">
    <property type="protein sequence ID" value="PLT76377.1"/>
    <property type="molecule type" value="Genomic_DNA"/>
</dbReference>
<evidence type="ECO:0000313" key="15">
    <source>
        <dbReference type="Proteomes" id="UP000235093"/>
    </source>
</evidence>
<keyword evidence="5" id="KW-0631">Potassium channel</keyword>
<evidence type="ECO:0000256" key="7">
    <source>
        <dbReference type="ARBA" id="ARBA00022958"/>
    </source>
</evidence>
<evidence type="ECO:0000256" key="6">
    <source>
        <dbReference type="ARBA" id="ARBA00022882"/>
    </source>
</evidence>
<evidence type="ECO:0000256" key="9">
    <source>
        <dbReference type="ARBA" id="ARBA00023065"/>
    </source>
</evidence>
<evidence type="ECO:0000256" key="8">
    <source>
        <dbReference type="ARBA" id="ARBA00022989"/>
    </source>
</evidence>
<reference evidence="14 15" key="1">
    <citation type="journal article" date="2017" name="Genome Med.">
        <title>A novel Ruminococcus gnavus clade enriched in inflammatory bowel disease patients.</title>
        <authorList>
            <person name="Hall A.B."/>
            <person name="Yassour M."/>
            <person name="Sauk J."/>
            <person name="Garner A."/>
            <person name="Jiang X."/>
            <person name="Arthur T."/>
            <person name="Lagoudas G.K."/>
            <person name="Vatanen T."/>
            <person name="Fornelos N."/>
            <person name="Wilson R."/>
            <person name="Bertha M."/>
            <person name="Cohen M."/>
            <person name="Garber J."/>
            <person name="Khalili H."/>
            <person name="Gevers D."/>
            <person name="Ananthakrishnan A.N."/>
            <person name="Kugathasan S."/>
            <person name="Lander E.S."/>
            <person name="Blainey P."/>
            <person name="Vlamakis H."/>
            <person name="Xavier R.J."/>
            <person name="Huttenhower C."/>
        </authorList>
    </citation>
    <scope>NUCLEOTIDE SEQUENCE [LARGE SCALE GENOMIC DNA]</scope>
    <source>
        <strain evidence="14 15">RJX1125</strain>
    </source>
</reference>
<keyword evidence="3" id="KW-0633">Potassium transport</keyword>
<evidence type="ECO:0000256" key="10">
    <source>
        <dbReference type="ARBA" id="ARBA00023136"/>
    </source>
</evidence>
<feature type="transmembrane region" description="Helical" evidence="12">
    <location>
        <begin position="124"/>
        <end position="143"/>
    </location>
</feature>
<evidence type="ECO:0000256" key="12">
    <source>
        <dbReference type="SAM" id="Phobius"/>
    </source>
</evidence>
<feature type="domain" description="Ion transport" evidence="13">
    <location>
        <begin position="4"/>
        <end position="200"/>
    </location>
</feature>
<evidence type="ECO:0000256" key="3">
    <source>
        <dbReference type="ARBA" id="ARBA00022538"/>
    </source>
</evidence>
<dbReference type="RefSeq" id="WP_066730798.1">
    <property type="nucleotide sequence ID" value="NZ_NIHT01000006.1"/>
</dbReference>
<dbReference type="PANTHER" id="PTHR11537:SF254">
    <property type="entry name" value="POTASSIUM VOLTAGE-GATED CHANNEL PROTEIN SHAB"/>
    <property type="match status" value="1"/>
</dbReference>
<evidence type="ECO:0000256" key="5">
    <source>
        <dbReference type="ARBA" id="ARBA00022826"/>
    </source>
</evidence>
<keyword evidence="8 12" id="KW-1133">Transmembrane helix</keyword>
<feature type="transmembrane region" description="Helical" evidence="12">
    <location>
        <begin position="176"/>
        <end position="201"/>
    </location>
</feature>
<proteinExistence type="predicted"/>
<evidence type="ECO:0000256" key="1">
    <source>
        <dbReference type="ARBA" id="ARBA00004141"/>
    </source>
</evidence>
<dbReference type="SUPFAM" id="SSF81324">
    <property type="entry name" value="Voltage-gated potassium channels"/>
    <property type="match status" value="1"/>
</dbReference>
<dbReference type="GO" id="GO:0005249">
    <property type="term" value="F:voltage-gated potassium channel activity"/>
    <property type="evidence" value="ECO:0007669"/>
    <property type="project" value="InterPro"/>
</dbReference>
<comment type="caution">
    <text evidence="14">The sequence shown here is derived from an EMBL/GenBank/DDBJ whole genome shotgun (WGS) entry which is preliminary data.</text>
</comment>
<accession>A0A2N5PMK7</accession>
<dbReference type="InterPro" id="IPR028325">
    <property type="entry name" value="VG_K_chnl"/>
</dbReference>
<dbReference type="GO" id="GO:0001508">
    <property type="term" value="P:action potential"/>
    <property type="evidence" value="ECO:0007669"/>
    <property type="project" value="TreeGrafter"/>
</dbReference>
<dbReference type="PANTHER" id="PTHR11537">
    <property type="entry name" value="VOLTAGE-GATED POTASSIUM CHANNEL"/>
    <property type="match status" value="1"/>
</dbReference>
<feature type="transmembrane region" description="Helical" evidence="12">
    <location>
        <begin position="35"/>
        <end position="54"/>
    </location>
</feature>
<keyword evidence="2" id="KW-0813">Transport</keyword>